<protein>
    <submittedName>
        <fullName evidence="1">Uncharacterized protein</fullName>
    </submittedName>
</protein>
<evidence type="ECO:0000313" key="1">
    <source>
        <dbReference type="EMBL" id="JAC59990.1"/>
    </source>
</evidence>
<dbReference type="AlphaFoldDB" id="A0A061QNF9"/>
<sequence>MEDVGPVLGLLISRLARLRHSAQLALGRLRPACQHIYLLPIVAVDLGNQVEDPFRLVRCFGMHAREPRNQLPGILSSMMFCFSQSCSRWSTWGRAVSGHRIVPVYCGYVLRTNALKRACKRAVRVQGAS</sequence>
<gene>
    <name evidence="1" type="ORF">TSPGSL018_30110</name>
</gene>
<reference evidence="1" key="1">
    <citation type="submission" date="2014-05" db="EMBL/GenBank/DDBJ databases">
        <title>The transcriptome of the halophilic microalga Tetraselmis sp. GSL018 isolated from the Great Salt Lake, Utah.</title>
        <authorList>
            <person name="Jinkerson R.E."/>
            <person name="D'Adamo S."/>
            <person name="Posewitz M.C."/>
        </authorList>
    </citation>
    <scope>NUCLEOTIDE SEQUENCE</scope>
    <source>
        <strain evidence="1">GSL018</strain>
    </source>
</reference>
<organism evidence="1">
    <name type="scientific">Tetraselmis sp. GSL018</name>
    <dbReference type="NCBI Taxonomy" id="582737"/>
    <lineage>
        <taxon>Eukaryota</taxon>
        <taxon>Viridiplantae</taxon>
        <taxon>Chlorophyta</taxon>
        <taxon>core chlorophytes</taxon>
        <taxon>Chlorodendrophyceae</taxon>
        <taxon>Chlorodendrales</taxon>
        <taxon>Chlorodendraceae</taxon>
        <taxon>Tetraselmis</taxon>
    </lineage>
</organism>
<accession>A0A061QNF9</accession>
<name>A0A061QNF9_9CHLO</name>
<proteinExistence type="predicted"/>
<dbReference type="EMBL" id="GBEZ01027308">
    <property type="protein sequence ID" value="JAC59990.1"/>
    <property type="molecule type" value="Transcribed_RNA"/>
</dbReference>